<keyword evidence="7" id="KW-0032">Aminotransferase</keyword>
<reference evidence="7 8" key="1">
    <citation type="journal article" date="2018" name="Nat. Biotechnol.">
        <title>A standardized bacterial taxonomy based on genome phylogeny substantially revises the tree of life.</title>
        <authorList>
            <person name="Parks D.H."/>
            <person name="Chuvochina M."/>
            <person name="Waite D.W."/>
            <person name="Rinke C."/>
            <person name="Skarshewski A."/>
            <person name="Chaumeil P.A."/>
            <person name="Hugenholtz P."/>
        </authorList>
    </citation>
    <scope>NUCLEOTIDE SEQUENCE [LARGE SCALE GENOMIC DNA]</scope>
    <source>
        <strain evidence="7">UBA11264</strain>
    </source>
</reference>
<accession>A0A9C7QVK4</accession>
<proteinExistence type="inferred from homology"/>
<evidence type="ECO:0000313" key="8">
    <source>
        <dbReference type="Proteomes" id="UP000262210"/>
    </source>
</evidence>
<dbReference type="GO" id="GO:0047804">
    <property type="term" value="F:cysteine-S-conjugate beta-lyase activity"/>
    <property type="evidence" value="ECO:0007669"/>
    <property type="project" value="UniProtKB-EC"/>
</dbReference>
<keyword evidence="4" id="KW-0456">Lyase</keyword>
<dbReference type="EMBL" id="DPSM01000009">
    <property type="protein sequence ID" value="HCJ99283.1"/>
    <property type="molecule type" value="Genomic_DNA"/>
</dbReference>
<dbReference type="GO" id="GO:0030170">
    <property type="term" value="F:pyridoxal phosphate binding"/>
    <property type="evidence" value="ECO:0007669"/>
    <property type="project" value="InterPro"/>
</dbReference>
<dbReference type="Gene3D" id="3.90.1150.10">
    <property type="entry name" value="Aspartate Aminotransferase, domain 1"/>
    <property type="match status" value="1"/>
</dbReference>
<evidence type="ECO:0000259" key="6">
    <source>
        <dbReference type="Pfam" id="PF00155"/>
    </source>
</evidence>
<name>A0A9C7QVK4_9GAMM</name>
<evidence type="ECO:0000256" key="3">
    <source>
        <dbReference type="ARBA" id="ARBA00022898"/>
    </source>
</evidence>
<comment type="cofactor">
    <cofactor evidence="1">
        <name>pyridoxal 5'-phosphate</name>
        <dbReference type="ChEBI" id="CHEBI:597326"/>
    </cofactor>
</comment>
<comment type="similarity">
    <text evidence="5">Belongs to the class-II pyridoxal-phosphate-dependent aminotransferase family. MalY/PatB cystathionine beta-lyase subfamily.</text>
</comment>
<dbReference type="AlphaFoldDB" id="A0A9C7QVK4"/>
<dbReference type="Gene3D" id="3.40.640.10">
    <property type="entry name" value="Type I PLP-dependent aspartate aminotransferase-like (Major domain)"/>
    <property type="match status" value="1"/>
</dbReference>
<dbReference type="PANTHER" id="PTHR43525:SF1">
    <property type="entry name" value="PROTEIN MALY"/>
    <property type="match status" value="1"/>
</dbReference>
<dbReference type="InterPro" id="IPR015424">
    <property type="entry name" value="PyrdxlP-dep_Trfase"/>
</dbReference>
<dbReference type="CDD" id="cd00609">
    <property type="entry name" value="AAT_like"/>
    <property type="match status" value="1"/>
</dbReference>
<dbReference type="InterPro" id="IPR004839">
    <property type="entry name" value="Aminotransferase_I/II_large"/>
</dbReference>
<evidence type="ECO:0000256" key="4">
    <source>
        <dbReference type="ARBA" id="ARBA00023239"/>
    </source>
</evidence>
<dbReference type="InterPro" id="IPR015421">
    <property type="entry name" value="PyrdxlP-dep_Trfase_major"/>
</dbReference>
<comment type="caution">
    <text evidence="7">The sequence shown here is derived from an EMBL/GenBank/DDBJ whole genome shotgun (WGS) entry which is preliminary data.</text>
</comment>
<organism evidence="7 8">
    <name type="scientific">Serratia grimesii</name>
    <dbReference type="NCBI Taxonomy" id="82995"/>
    <lineage>
        <taxon>Bacteria</taxon>
        <taxon>Pseudomonadati</taxon>
        <taxon>Pseudomonadota</taxon>
        <taxon>Gammaproteobacteria</taxon>
        <taxon>Enterobacterales</taxon>
        <taxon>Yersiniaceae</taxon>
        <taxon>Serratia</taxon>
    </lineage>
</organism>
<dbReference type="PANTHER" id="PTHR43525">
    <property type="entry name" value="PROTEIN MALY"/>
    <property type="match status" value="1"/>
</dbReference>
<keyword evidence="3" id="KW-0663">Pyridoxal phosphate</keyword>
<evidence type="ECO:0000313" key="7">
    <source>
        <dbReference type="EMBL" id="HCJ99283.1"/>
    </source>
</evidence>
<dbReference type="GO" id="GO:0008483">
    <property type="term" value="F:transaminase activity"/>
    <property type="evidence" value="ECO:0007669"/>
    <property type="project" value="UniProtKB-KW"/>
</dbReference>
<dbReference type="Pfam" id="PF00155">
    <property type="entry name" value="Aminotran_1_2"/>
    <property type="match status" value="1"/>
</dbReference>
<dbReference type="InterPro" id="IPR027619">
    <property type="entry name" value="C-S_lyase_PatB-like"/>
</dbReference>
<feature type="domain" description="Aminotransferase class I/classII large" evidence="6">
    <location>
        <begin position="45"/>
        <end position="382"/>
    </location>
</feature>
<gene>
    <name evidence="7" type="ORF">DHV72_04580</name>
</gene>
<evidence type="ECO:0000256" key="2">
    <source>
        <dbReference type="ARBA" id="ARBA00012224"/>
    </source>
</evidence>
<protein>
    <recommendedName>
        <fullName evidence="2">cysteine-S-conjugate beta-lyase</fullName>
        <ecNumber evidence="2">4.4.1.13</ecNumber>
    </recommendedName>
</protein>
<dbReference type="SUPFAM" id="SSF53383">
    <property type="entry name" value="PLP-dependent transferases"/>
    <property type="match status" value="1"/>
</dbReference>
<dbReference type="Proteomes" id="UP000262210">
    <property type="component" value="Unassembled WGS sequence"/>
</dbReference>
<dbReference type="RefSeq" id="WP_278430580.1">
    <property type="nucleotide sequence ID" value="NZ_DPSM01000009.1"/>
</dbReference>
<dbReference type="NCBIfam" id="TIGR04350">
    <property type="entry name" value="C_S_lyase_PatB"/>
    <property type="match status" value="1"/>
</dbReference>
<dbReference type="InterPro" id="IPR015422">
    <property type="entry name" value="PyrdxlP-dep_Trfase_small"/>
</dbReference>
<evidence type="ECO:0000256" key="1">
    <source>
        <dbReference type="ARBA" id="ARBA00001933"/>
    </source>
</evidence>
<evidence type="ECO:0000256" key="5">
    <source>
        <dbReference type="ARBA" id="ARBA00037974"/>
    </source>
</evidence>
<keyword evidence="7" id="KW-0808">Transferase</keyword>
<dbReference type="EC" id="4.4.1.13" evidence="2"/>
<dbReference type="InterPro" id="IPR051798">
    <property type="entry name" value="Class-II_PLP-Dep_Aminotrans"/>
</dbReference>
<sequence>MGNYNFNKKISRKGTHSAKWKKTSNTLPMPLIPLSVADMDIPLPEKTINLLNEFTDKGIYGYTLLSDNWGETVAQWMQRHYHWYVDAEHVVFCPRVIQAVSLYIQNFTAPGDGIVSLAPAYHPISHSVVVNQRRLLESELRYQHGCYAIDFDDLEEKFKQARCFILLSPHNPTGTVWEKESLKKIASLAEKHHVFIISDDVHADFIFSHHQHQVISSISAYVEQNSFICTSPAKTFNMAGLEVANIIIANEQHRKKFIHCLEAAGIHNPGYYAVPAFLSVYHDCDDWLFALKNYLAENRAWVINMLSEHFPDWVVTRSTGTYMLWVNYQASHLSEDQLKHWFLNRAGVEMSWGSGFGESGIGFFRINIATPRDTLAEALERIISTSPYAHQE</sequence>